<name>A0A640TJW5_STRNI</name>
<comment type="caution">
    <text evidence="2">The sequence shown here is derived from an EMBL/GenBank/DDBJ whole genome shotgun (WGS) entry which is preliminary data.</text>
</comment>
<reference evidence="2 3" key="1">
    <citation type="submission" date="2019-12" db="EMBL/GenBank/DDBJ databases">
        <title>Whole genome shotgun sequence of Streptomyces libani subsp. libani NBRC 13452.</title>
        <authorList>
            <person name="Ichikawa N."/>
            <person name="Kimura A."/>
            <person name="Kitahashi Y."/>
            <person name="Komaki H."/>
            <person name="Tamura T."/>
        </authorList>
    </citation>
    <scope>NUCLEOTIDE SEQUENCE [LARGE SCALE GENOMIC DNA]</scope>
    <source>
        <strain evidence="2 3">NBRC 13452</strain>
    </source>
</reference>
<protein>
    <submittedName>
        <fullName evidence="2">Uncharacterized protein</fullName>
    </submittedName>
</protein>
<accession>A0A640TJW5</accession>
<dbReference type="EMBL" id="BLIP01000001">
    <property type="protein sequence ID" value="GFE23869.1"/>
    <property type="molecule type" value="Genomic_DNA"/>
</dbReference>
<proteinExistence type="predicted"/>
<evidence type="ECO:0000313" key="3">
    <source>
        <dbReference type="Proteomes" id="UP000429552"/>
    </source>
</evidence>
<dbReference type="Proteomes" id="UP000429552">
    <property type="component" value="Unassembled WGS sequence"/>
</dbReference>
<evidence type="ECO:0000313" key="2">
    <source>
        <dbReference type="EMBL" id="GFE23869.1"/>
    </source>
</evidence>
<gene>
    <name evidence="2" type="ORF">Sliba_43220</name>
</gene>
<dbReference type="AlphaFoldDB" id="A0A640TJW5"/>
<feature type="region of interest" description="Disordered" evidence="1">
    <location>
        <begin position="1"/>
        <end position="83"/>
    </location>
</feature>
<evidence type="ECO:0000256" key="1">
    <source>
        <dbReference type="SAM" id="MobiDB-lite"/>
    </source>
</evidence>
<feature type="compositionally biased region" description="Basic and acidic residues" evidence="1">
    <location>
        <begin position="74"/>
        <end position="83"/>
    </location>
</feature>
<organism evidence="2 3">
    <name type="scientific">Streptomyces nigrescens</name>
    <dbReference type="NCBI Taxonomy" id="1920"/>
    <lineage>
        <taxon>Bacteria</taxon>
        <taxon>Bacillati</taxon>
        <taxon>Actinomycetota</taxon>
        <taxon>Actinomycetes</taxon>
        <taxon>Kitasatosporales</taxon>
        <taxon>Streptomycetaceae</taxon>
        <taxon>Streptomyces</taxon>
    </lineage>
</organism>
<sequence length="83" mass="8495">MTGVRIAGAGSPFSIARRRGTGTAQGPGAAWRGSGRRHEAGAGTRRAQETGPARRGSGDPQGARDGKPVVITAYDKRVPPEAT</sequence>